<accession>A0A0B2V6Y8</accession>
<protein>
    <submittedName>
        <fullName evidence="1">Uncharacterized protein</fullName>
    </submittedName>
</protein>
<evidence type="ECO:0000313" key="1">
    <source>
        <dbReference type="EMBL" id="KHN77259.1"/>
    </source>
</evidence>
<dbReference type="EMBL" id="JPKZ01002349">
    <property type="protein sequence ID" value="KHN77259.1"/>
    <property type="molecule type" value="Genomic_DNA"/>
</dbReference>
<proteinExistence type="predicted"/>
<comment type="caution">
    <text evidence="1">The sequence shown here is derived from an EMBL/GenBank/DDBJ whole genome shotgun (WGS) entry which is preliminary data.</text>
</comment>
<dbReference type="AlphaFoldDB" id="A0A0B2V6Y8"/>
<gene>
    <name evidence="1" type="ORF">Tcan_06660</name>
</gene>
<evidence type="ECO:0000313" key="2">
    <source>
        <dbReference type="Proteomes" id="UP000031036"/>
    </source>
</evidence>
<reference evidence="1 2" key="1">
    <citation type="submission" date="2014-11" db="EMBL/GenBank/DDBJ databases">
        <title>Genetic blueprint of the zoonotic pathogen Toxocara canis.</title>
        <authorList>
            <person name="Zhu X.-Q."/>
            <person name="Korhonen P.K."/>
            <person name="Cai H."/>
            <person name="Young N.D."/>
            <person name="Nejsum P."/>
            <person name="von Samson-Himmelstjerna G."/>
            <person name="Boag P.R."/>
            <person name="Tan P."/>
            <person name="Li Q."/>
            <person name="Min J."/>
            <person name="Yang Y."/>
            <person name="Wang X."/>
            <person name="Fang X."/>
            <person name="Hall R.S."/>
            <person name="Hofmann A."/>
            <person name="Sternberg P.W."/>
            <person name="Jex A.R."/>
            <person name="Gasser R.B."/>
        </authorList>
    </citation>
    <scope>NUCLEOTIDE SEQUENCE [LARGE SCALE GENOMIC DNA]</scope>
    <source>
        <strain evidence="1">PN_DK_2014</strain>
    </source>
</reference>
<name>A0A0B2V6Y8_TOXCA</name>
<dbReference type="Proteomes" id="UP000031036">
    <property type="component" value="Unassembled WGS sequence"/>
</dbReference>
<organism evidence="1 2">
    <name type="scientific">Toxocara canis</name>
    <name type="common">Canine roundworm</name>
    <dbReference type="NCBI Taxonomy" id="6265"/>
    <lineage>
        <taxon>Eukaryota</taxon>
        <taxon>Metazoa</taxon>
        <taxon>Ecdysozoa</taxon>
        <taxon>Nematoda</taxon>
        <taxon>Chromadorea</taxon>
        <taxon>Rhabditida</taxon>
        <taxon>Spirurina</taxon>
        <taxon>Ascaridomorpha</taxon>
        <taxon>Ascaridoidea</taxon>
        <taxon>Toxocaridae</taxon>
        <taxon>Toxocara</taxon>
    </lineage>
</organism>
<sequence length="103" mass="11348">MPKKKQSRGRKAGATLDISRSLTHFFNASSTVVSSRSGELEPIPADAHVDEATLDEHEITEELEKVGEDTLERSGELEPIPADAHVDEATLDEHEITEELEKV</sequence>
<keyword evidence="2" id="KW-1185">Reference proteome</keyword>